<proteinExistence type="predicted"/>
<accession>A0A0S4LIJ0</accession>
<name>A0A0S4LIJ0_9BACT</name>
<evidence type="ECO:0000313" key="1">
    <source>
        <dbReference type="EMBL" id="CUS37415.1"/>
    </source>
</evidence>
<keyword evidence="2" id="KW-1185">Reference proteome</keyword>
<evidence type="ECO:0000313" key="2">
    <source>
        <dbReference type="Proteomes" id="UP000199032"/>
    </source>
</evidence>
<sequence length="127" mass="14093">MEKVAFTQRFPGLLLDWQSCEGKTVRSVVPLTGKPGAAVVVFTDATYTIAPPLAPEPWALGQALVDARAQLEPSHPAAYAEYDRLVKKDKDALKSARMEKILGAIHNNAEQIPELKDRLKELVKEWK</sequence>
<dbReference type="Proteomes" id="UP000199032">
    <property type="component" value="Unassembled WGS sequence"/>
</dbReference>
<reference evidence="1 2" key="1">
    <citation type="submission" date="2015-10" db="EMBL/GenBank/DDBJ databases">
        <authorList>
            <person name="Gilbert D.G."/>
        </authorList>
    </citation>
    <scope>NUCLEOTIDE SEQUENCE [LARGE SCALE GENOMIC DNA]</scope>
    <source>
        <strain evidence="1">COMA1</strain>
    </source>
</reference>
<protein>
    <submittedName>
        <fullName evidence="1">Uncharacterized protein</fullName>
    </submittedName>
</protein>
<dbReference type="AlphaFoldDB" id="A0A0S4LIJ0"/>
<gene>
    <name evidence="1" type="ORF">COMA1_40043</name>
</gene>
<organism evidence="1 2">
    <name type="scientific">Candidatus Nitrospira nitrosa</name>
    <dbReference type="NCBI Taxonomy" id="1742972"/>
    <lineage>
        <taxon>Bacteria</taxon>
        <taxon>Pseudomonadati</taxon>
        <taxon>Nitrospirota</taxon>
        <taxon>Nitrospiria</taxon>
        <taxon>Nitrospirales</taxon>
        <taxon>Nitrospiraceae</taxon>
        <taxon>Nitrospira</taxon>
    </lineage>
</organism>
<dbReference type="EMBL" id="CZQA01000010">
    <property type="protein sequence ID" value="CUS37415.1"/>
    <property type="molecule type" value="Genomic_DNA"/>
</dbReference>